<dbReference type="Pfam" id="PF05402">
    <property type="entry name" value="PqqD"/>
    <property type="match status" value="1"/>
</dbReference>
<name>A0A2U1V7B2_9PROT</name>
<evidence type="ECO:0000313" key="4">
    <source>
        <dbReference type="EMBL" id="PWC29798.1"/>
    </source>
</evidence>
<proteinExistence type="predicted"/>
<organism evidence="4 5">
    <name type="scientific">Teichococcus aestuarii</name>
    <dbReference type="NCBI Taxonomy" id="568898"/>
    <lineage>
        <taxon>Bacteria</taxon>
        <taxon>Pseudomonadati</taxon>
        <taxon>Pseudomonadota</taxon>
        <taxon>Alphaproteobacteria</taxon>
        <taxon>Acetobacterales</taxon>
        <taxon>Roseomonadaceae</taxon>
        <taxon>Roseomonas</taxon>
    </lineage>
</organism>
<evidence type="ECO:0000256" key="1">
    <source>
        <dbReference type="ARBA" id="ARBA00004886"/>
    </source>
</evidence>
<dbReference type="InterPro" id="IPR041881">
    <property type="entry name" value="PqqD_sf"/>
</dbReference>
<protein>
    <submittedName>
        <fullName evidence="4">Pyrroloquinoline quinone biosynthesis peptide chaperone PqqD</fullName>
    </submittedName>
</protein>
<keyword evidence="5" id="KW-1185">Reference proteome</keyword>
<dbReference type="UniPathway" id="UPA00539"/>
<comment type="subunit">
    <text evidence="2">Monomer. Interacts with PqqE.</text>
</comment>
<dbReference type="OrthoDB" id="7995890at2"/>
<dbReference type="GO" id="GO:0048038">
    <property type="term" value="F:quinone binding"/>
    <property type="evidence" value="ECO:0007669"/>
    <property type="project" value="InterPro"/>
</dbReference>
<sequence length="87" mass="9286">MSEAPRLSPHARLRHDAARGQWVLLAPERVLVLDETSHAILALLDGTRDVAAIAAQLAAEYDAPAEEIAADVAAVLDDLRAQGLVRP</sequence>
<dbReference type="Proteomes" id="UP000245048">
    <property type="component" value="Unassembled WGS sequence"/>
</dbReference>
<evidence type="ECO:0000313" key="5">
    <source>
        <dbReference type="Proteomes" id="UP000245048"/>
    </source>
</evidence>
<dbReference type="InterPro" id="IPR022479">
    <property type="entry name" value="PqqD_bac"/>
</dbReference>
<evidence type="ECO:0000256" key="2">
    <source>
        <dbReference type="ARBA" id="ARBA00011741"/>
    </source>
</evidence>
<gene>
    <name evidence="4" type="primary">pqqD</name>
    <name evidence="4" type="ORF">CR165_07695</name>
</gene>
<dbReference type="AlphaFoldDB" id="A0A2U1V7B2"/>
<keyword evidence="3" id="KW-0884">PQQ biosynthesis</keyword>
<dbReference type="GO" id="GO:0018189">
    <property type="term" value="P:pyrroloquinoline quinone biosynthetic process"/>
    <property type="evidence" value="ECO:0007669"/>
    <property type="project" value="UniProtKB-UniPathway"/>
</dbReference>
<comment type="pathway">
    <text evidence="1">Cofactor biosynthesis; pyrroloquinoline quinone biosynthesis.</text>
</comment>
<comment type="caution">
    <text evidence="4">The sequence shown here is derived from an EMBL/GenBank/DDBJ whole genome shotgun (WGS) entry which is preliminary data.</text>
</comment>
<accession>A0A2U1V7B2</accession>
<evidence type="ECO:0000256" key="3">
    <source>
        <dbReference type="ARBA" id="ARBA00022905"/>
    </source>
</evidence>
<dbReference type="NCBIfam" id="TIGR03859">
    <property type="entry name" value="PQQ_PqqD"/>
    <property type="match status" value="1"/>
</dbReference>
<dbReference type="Gene3D" id="1.10.10.1150">
    <property type="entry name" value="Coenzyme PQQ synthesis protein D (PqqD)"/>
    <property type="match status" value="1"/>
</dbReference>
<dbReference type="InterPro" id="IPR008792">
    <property type="entry name" value="PQQD"/>
</dbReference>
<dbReference type="RefSeq" id="WP_109516369.1">
    <property type="nucleotide sequence ID" value="NZ_JBHSCH010000018.1"/>
</dbReference>
<reference evidence="5" key="1">
    <citation type="submission" date="2017-10" db="EMBL/GenBank/DDBJ databases">
        <authorList>
            <person name="Toshchakov S.V."/>
            <person name="Goeva M.A."/>
        </authorList>
    </citation>
    <scope>NUCLEOTIDE SEQUENCE [LARGE SCALE GENOMIC DNA]</scope>
    <source>
        <strain evidence="5">JR1/69-1-13</strain>
    </source>
</reference>
<dbReference type="EMBL" id="PDOA01000003">
    <property type="protein sequence ID" value="PWC29798.1"/>
    <property type="molecule type" value="Genomic_DNA"/>
</dbReference>